<evidence type="ECO:0000313" key="1">
    <source>
        <dbReference type="EMBL" id="OCT82343.1"/>
    </source>
</evidence>
<dbReference type="Proteomes" id="UP000694892">
    <property type="component" value="Chromosome 4S"/>
</dbReference>
<dbReference type="EMBL" id="CM004473">
    <property type="protein sequence ID" value="OCT82343.1"/>
    <property type="molecule type" value="Genomic_DNA"/>
</dbReference>
<proteinExistence type="predicted"/>
<gene>
    <name evidence="1" type="ORF">XELAEV_18024868mg</name>
</gene>
<evidence type="ECO:0000313" key="2">
    <source>
        <dbReference type="Proteomes" id="UP000694892"/>
    </source>
</evidence>
<name>A0A974CYT7_XENLA</name>
<accession>A0A974CYT7</accession>
<dbReference type="AlphaFoldDB" id="A0A974CYT7"/>
<organism evidence="1 2">
    <name type="scientific">Xenopus laevis</name>
    <name type="common">African clawed frog</name>
    <dbReference type="NCBI Taxonomy" id="8355"/>
    <lineage>
        <taxon>Eukaryota</taxon>
        <taxon>Metazoa</taxon>
        <taxon>Chordata</taxon>
        <taxon>Craniata</taxon>
        <taxon>Vertebrata</taxon>
        <taxon>Euteleostomi</taxon>
        <taxon>Amphibia</taxon>
        <taxon>Batrachia</taxon>
        <taxon>Anura</taxon>
        <taxon>Pipoidea</taxon>
        <taxon>Pipidae</taxon>
        <taxon>Xenopodinae</taxon>
        <taxon>Xenopus</taxon>
        <taxon>Xenopus</taxon>
    </lineage>
</organism>
<reference evidence="2" key="1">
    <citation type="journal article" date="2016" name="Nature">
        <title>Genome evolution in the allotetraploid frog Xenopus laevis.</title>
        <authorList>
            <person name="Session A.M."/>
            <person name="Uno Y."/>
            <person name="Kwon T."/>
            <person name="Chapman J.A."/>
            <person name="Toyoda A."/>
            <person name="Takahashi S."/>
            <person name="Fukui A."/>
            <person name="Hikosaka A."/>
            <person name="Suzuki A."/>
            <person name="Kondo M."/>
            <person name="van Heeringen S.J."/>
            <person name="Quigley I."/>
            <person name="Heinz S."/>
            <person name="Ogino H."/>
            <person name="Ochi H."/>
            <person name="Hellsten U."/>
            <person name="Lyons J.B."/>
            <person name="Simakov O."/>
            <person name="Putnam N."/>
            <person name="Stites J."/>
            <person name="Kuroki Y."/>
            <person name="Tanaka T."/>
            <person name="Michiue T."/>
            <person name="Watanabe M."/>
            <person name="Bogdanovic O."/>
            <person name="Lister R."/>
            <person name="Georgiou G."/>
            <person name="Paranjpe S.S."/>
            <person name="van Kruijsbergen I."/>
            <person name="Shu S."/>
            <person name="Carlson J."/>
            <person name="Kinoshita T."/>
            <person name="Ohta Y."/>
            <person name="Mawaribuchi S."/>
            <person name="Jenkins J."/>
            <person name="Grimwood J."/>
            <person name="Schmutz J."/>
            <person name="Mitros T."/>
            <person name="Mozaffari S.V."/>
            <person name="Suzuki Y."/>
            <person name="Haramoto Y."/>
            <person name="Yamamoto T.S."/>
            <person name="Takagi C."/>
            <person name="Heald R."/>
            <person name="Miller K."/>
            <person name="Haudenschild C."/>
            <person name="Kitzman J."/>
            <person name="Nakayama T."/>
            <person name="Izutsu Y."/>
            <person name="Robert J."/>
            <person name="Fortriede J."/>
            <person name="Burns K."/>
            <person name="Lotay V."/>
            <person name="Karimi K."/>
            <person name="Yasuoka Y."/>
            <person name="Dichmann D.S."/>
            <person name="Flajnik M.F."/>
            <person name="Houston D.W."/>
            <person name="Shendure J."/>
            <person name="DuPasquier L."/>
            <person name="Vize P.D."/>
            <person name="Zorn A.M."/>
            <person name="Ito M."/>
            <person name="Marcotte E.M."/>
            <person name="Wallingford J.B."/>
            <person name="Ito Y."/>
            <person name="Asashima M."/>
            <person name="Ueno N."/>
            <person name="Matsuda Y."/>
            <person name="Veenstra G.J."/>
            <person name="Fujiyama A."/>
            <person name="Harland R.M."/>
            <person name="Taira M."/>
            <person name="Rokhsar D.S."/>
        </authorList>
    </citation>
    <scope>NUCLEOTIDE SEQUENCE [LARGE SCALE GENOMIC DNA]</scope>
    <source>
        <strain evidence="2">J</strain>
    </source>
</reference>
<protein>
    <submittedName>
        <fullName evidence="1">Uncharacterized protein</fullName>
    </submittedName>
</protein>
<sequence length="101" mass="11571">MHRIGIYSSRPEAMSHVVQNSNTSQPNNCNNITSWEPEIQLSSSRCATDTTIRGWPQIQPARLPDLFNIPLRGENGRKRKEEATRCIMGYVRFKPTKDEDP</sequence>